<dbReference type="GO" id="GO:0006623">
    <property type="term" value="P:protein targeting to vacuole"/>
    <property type="evidence" value="ECO:0007669"/>
    <property type="project" value="TreeGrafter"/>
</dbReference>
<evidence type="ECO:0000313" key="1">
    <source>
        <dbReference type="EMBL" id="ODQ78602.1"/>
    </source>
</evidence>
<accession>A0A1E3QND3</accession>
<proteinExistence type="predicted"/>
<dbReference type="STRING" id="984486.A0A1E3QND3"/>
<gene>
    <name evidence="1" type="ORF">BABINDRAFT_162803</name>
</gene>
<dbReference type="InterPro" id="IPR053102">
    <property type="entry name" value="VPS_Associated"/>
</dbReference>
<evidence type="ECO:0008006" key="3">
    <source>
        <dbReference type="Google" id="ProtNLM"/>
    </source>
</evidence>
<dbReference type="Proteomes" id="UP000094336">
    <property type="component" value="Unassembled WGS sequence"/>
</dbReference>
<dbReference type="OrthoDB" id="188042at2759"/>
<dbReference type="GeneID" id="30147401"/>
<dbReference type="AlphaFoldDB" id="A0A1E3QND3"/>
<dbReference type="PANTHER" id="PTHR48220:SF1">
    <property type="entry name" value="VACUOLAR PROTEIN SORTING-ASSOCIATED PROTEIN 62-RELATED"/>
    <property type="match status" value="1"/>
</dbReference>
<protein>
    <recommendedName>
        <fullName evidence="3">Vacuolar protein sorting-associated protein 62</fullName>
    </recommendedName>
</protein>
<evidence type="ECO:0000313" key="2">
    <source>
        <dbReference type="Proteomes" id="UP000094336"/>
    </source>
</evidence>
<reference evidence="2" key="1">
    <citation type="submission" date="2016-05" db="EMBL/GenBank/DDBJ databases">
        <title>Comparative genomics of biotechnologically important yeasts.</title>
        <authorList>
            <consortium name="DOE Joint Genome Institute"/>
            <person name="Riley R."/>
            <person name="Haridas S."/>
            <person name="Wolfe K.H."/>
            <person name="Lopes M.R."/>
            <person name="Hittinger C.T."/>
            <person name="Goker M."/>
            <person name="Salamov A."/>
            <person name="Wisecaver J."/>
            <person name="Long T.M."/>
            <person name="Aerts A.L."/>
            <person name="Barry K."/>
            <person name="Choi C."/>
            <person name="Clum A."/>
            <person name="Coughlan A.Y."/>
            <person name="Deshpande S."/>
            <person name="Douglass A.P."/>
            <person name="Hanson S.J."/>
            <person name="Klenk H.-P."/>
            <person name="Labutti K."/>
            <person name="Lapidus A."/>
            <person name="Lindquist E."/>
            <person name="Lipzen A."/>
            <person name="Meier-Kolthoff J.P."/>
            <person name="Ohm R.A."/>
            <person name="Otillar R.P."/>
            <person name="Pangilinan J."/>
            <person name="Peng Y."/>
            <person name="Rokas A."/>
            <person name="Rosa C.A."/>
            <person name="Scheuner C."/>
            <person name="Sibirny A.A."/>
            <person name="Slot J.C."/>
            <person name="Stielow J.B."/>
            <person name="Sun H."/>
            <person name="Kurtzman C.P."/>
            <person name="Blackwell M."/>
            <person name="Grigoriev I.V."/>
            <person name="Jeffries T.W."/>
        </authorList>
    </citation>
    <scope>NUCLEOTIDE SEQUENCE [LARGE SCALE GENOMIC DNA]</scope>
    <source>
        <strain evidence="2">NRRL Y-12698</strain>
    </source>
</reference>
<sequence length="472" mass="53263">MLLLFLLAPLVAAHQLLSAEAELKITNVLRSSTRFRNMPPIVPNPNEMERRLKPGEIPLYVSECAPAIYLYSEEKYMPYDPAQFVKNFHLEFRNGSSVPGGEFPLSLTKLATISKTYCRPIGDETDAGYDINGEDDIFFKSHSDFDGDPAWITGVHNQPDVNDGRLEDAPATVLVVDKGNGWVDAYWFYFYSFNLGPFVMGHGPYGNHVGDWEHSLVRFYEGEPVLVWMSAHGGGAAFEYETMEKYGPNLAKPMKHAGKGNQKFADDSGSHPMKFTEGSLSNTQPVLFSARGTHANYASPGQHPHDLPYAMLNDYADRGSLWNPVLNYLAYTFDGARLTPGNGSVPFREATEYADGRWLFYTGHWGDQTLPMKDPRQHWSVWLKKYIDGPRGPLLKNLLRVSPCQRTKWWNFLLACNIRRYLKYGIGVESDFTGEGECGGVFNLVRPKWLRGIVEQATWGGYFCFVMDLIFG</sequence>
<dbReference type="PANTHER" id="PTHR48220">
    <property type="match status" value="1"/>
</dbReference>
<organism evidence="1 2">
    <name type="scientific">Babjeviella inositovora NRRL Y-12698</name>
    <dbReference type="NCBI Taxonomy" id="984486"/>
    <lineage>
        <taxon>Eukaryota</taxon>
        <taxon>Fungi</taxon>
        <taxon>Dikarya</taxon>
        <taxon>Ascomycota</taxon>
        <taxon>Saccharomycotina</taxon>
        <taxon>Pichiomycetes</taxon>
        <taxon>Serinales incertae sedis</taxon>
        <taxon>Babjeviella</taxon>
    </lineage>
</organism>
<dbReference type="RefSeq" id="XP_018983930.1">
    <property type="nucleotide sequence ID" value="XM_019129548.1"/>
</dbReference>
<dbReference type="EMBL" id="KV454435">
    <property type="protein sequence ID" value="ODQ78602.1"/>
    <property type="molecule type" value="Genomic_DNA"/>
</dbReference>
<name>A0A1E3QND3_9ASCO</name>
<dbReference type="GO" id="GO:0000329">
    <property type="term" value="C:fungal-type vacuole membrane"/>
    <property type="evidence" value="ECO:0007669"/>
    <property type="project" value="TreeGrafter"/>
</dbReference>
<keyword evidence="2" id="KW-1185">Reference proteome</keyword>